<dbReference type="GO" id="GO:0003864">
    <property type="term" value="F:3-methyl-2-oxobutanoate hydroxymethyltransferase activity"/>
    <property type="evidence" value="ECO:0007669"/>
    <property type="project" value="UniProtKB-EC"/>
</dbReference>
<protein>
    <recommendedName>
        <fullName evidence="2">3-methyl-2-oxobutanoate hydroxymethyltransferase</fullName>
        <ecNumber evidence="2">2.1.2.11</ecNumber>
    </recommendedName>
</protein>
<dbReference type="PANTHER" id="PTHR20881:SF0">
    <property type="entry name" value="3-METHYL-2-OXOBUTANOATE HYDROXYMETHYLTRANSFERASE"/>
    <property type="match status" value="1"/>
</dbReference>
<dbReference type="InterPro" id="IPR040442">
    <property type="entry name" value="Pyrv_kinase-like_dom_sf"/>
</dbReference>
<gene>
    <name evidence="4" type="ORF">METZ01_LOCUS301557</name>
</gene>
<keyword evidence="3" id="KW-0808">Transferase</keyword>
<evidence type="ECO:0000256" key="1">
    <source>
        <dbReference type="ARBA" id="ARBA00008676"/>
    </source>
</evidence>
<name>A0A382MI75_9ZZZZ</name>
<dbReference type="EMBL" id="UINC01093909">
    <property type="protein sequence ID" value="SVC48703.1"/>
    <property type="molecule type" value="Genomic_DNA"/>
</dbReference>
<dbReference type="GO" id="GO:0000287">
    <property type="term" value="F:magnesium ion binding"/>
    <property type="evidence" value="ECO:0007669"/>
    <property type="project" value="TreeGrafter"/>
</dbReference>
<dbReference type="SUPFAM" id="SSF51621">
    <property type="entry name" value="Phosphoenolpyruvate/pyruvate domain"/>
    <property type="match status" value="1"/>
</dbReference>
<evidence type="ECO:0000256" key="2">
    <source>
        <dbReference type="ARBA" id="ARBA00012618"/>
    </source>
</evidence>
<dbReference type="GO" id="GO:0005737">
    <property type="term" value="C:cytoplasm"/>
    <property type="evidence" value="ECO:0007669"/>
    <property type="project" value="TreeGrafter"/>
</dbReference>
<sequence length="197" mass="22068">MIEHSKSVKLGVQKSLMIVDMPYNTYRTSKQALKNAKLIIKKTKCDGVKLEGGNKIVKIIKYLVKNRISVMGHLGILPQSEKGKFRSKGKKLTERNKILREAKILESAGVFSIVLECVEKSLAKEITSSIKIPTIGIGSSANCDGQVLVTDDLLGLNPINLRFLKKYSNLRNVINTAVLNYKKEVKKNKFPTKKYSF</sequence>
<dbReference type="GO" id="GO:0015940">
    <property type="term" value="P:pantothenate biosynthetic process"/>
    <property type="evidence" value="ECO:0007669"/>
    <property type="project" value="InterPro"/>
</dbReference>
<reference evidence="4" key="1">
    <citation type="submission" date="2018-05" db="EMBL/GenBank/DDBJ databases">
        <authorList>
            <person name="Lanie J.A."/>
            <person name="Ng W.-L."/>
            <person name="Kazmierczak K.M."/>
            <person name="Andrzejewski T.M."/>
            <person name="Davidsen T.M."/>
            <person name="Wayne K.J."/>
            <person name="Tettelin H."/>
            <person name="Glass J.I."/>
            <person name="Rusch D."/>
            <person name="Podicherti R."/>
            <person name="Tsui H.-C.T."/>
            <person name="Winkler M.E."/>
        </authorList>
    </citation>
    <scope>NUCLEOTIDE SEQUENCE</scope>
</reference>
<dbReference type="PANTHER" id="PTHR20881">
    <property type="entry name" value="3-METHYL-2-OXOBUTANOATE HYDROXYMETHYLTRANSFERASE"/>
    <property type="match status" value="1"/>
</dbReference>
<comment type="similarity">
    <text evidence="1">Belongs to the PanB family.</text>
</comment>
<evidence type="ECO:0000256" key="3">
    <source>
        <dbReference type="ARBA" id="ARBA00022679"/>
    </source>
</evidence>
<dbReference type="Gene3D" id="3.20.20.60">
    <property type="entry name" value="Phosphoenolpyruvate-binding domains"/>
    <property type="match status" value="1"/>
</dbReference>
<accession>A0A382MI75</accession>
<dbReference type="Pfam" id="PF02548">
    <property type="entry name" value="Pantoate_transf"/>
    <property type="match status" value="1"/>
</dbReference>
<proteinExistence type="inferred from homology"/>
<dbReference type="InterPro" id="IPR015813">
    <property type="entry name" value="Pyrv/PenolPyrv_kinase-like_dom"/>
</dbReference>
<dbReference type="InterPro" id="IPR003700">
    <property type="entry name" value="Pantoate_hydroxy_MeTrfase"/>
</dbReference>
<evidence type="ECO:0000313" key="4">
    <source>
        <dbReference type="EMBL" id="SVC48703.1"/>
    </source>
</evidence>
<organism evidence="4">
    <name type="scientific">marine metagenome</name>
    <dbReference type="NCBI Taxonomy" id="408172"/>
    <lineage>
        <taxon>unclassified sequences</taxon>
        <taxon>metagenomes</taxon>
        <taxon>ecological metagenomes</taxon>
    </lineage>
</organism>
<dbReference type="EC" id="2.1.2.11" evidence="2"/>
<dbReference type="AlphaFoldDB" id="A0A382MI75"/>
<dbReference type="NCBIfam" id="TIGR00222">
    <property type="entry name" value="panB"/>
    <property type="match status" value="1"/>
</dbReference>